<dbReference type="AlphaFoldDB" id="A0A0L7Z8Q0"/>
<reference evidence="3" key="2">
    <citation type="submission" date="2022-12" db="EMBL/GenBank/DDBJ databases">
        <title>Vibrio parahaemolyticus become highly virulent by producing novel Tc toxins.</title>
        <authorList>
            <person name="Yang F."/>
            <person name="You Y."/>
            <person name="Lai Q."/>
            <person name="Xu L."/>
            <person name="Li F."/>
        </authorList>
    </citation>
    <scope>NUCLEOTIDE SEQUENCE</scope>
    <source>
        <strain evidence="3">Vp-HL-202005</strain>
    </source>
</reference>
<dbReference type="SUPFAM" id="SSF53807">
    <property type="entry name" value="Helical backbone' metal receptor"/>
    <property type="match status" value="1"/>
</dbReference>
<evidence type="ECO:0000313" key="4">
    <source>
        <dbReference type="Proteomes" id="UP000555836"/>
    </source>
</evidence>
<dbReference type="RefSeq" id="WP_021484238.1">
    <property type="nucleotide sequence ID" value="NZ_CANUIE010000031.1"/>
</dbReference>
<reference evidence="2 4" key="1">
    <citation type="submission" date="2020-04" db="EMBL/GenBank/DDBJ databases">
        <title>Whole-genome sequencing of Vibrio spp. from China reveals different genetic environments of blaCTX-M-14 among diverse lineages.</title>
        <authorList>
            <person name="Zheng Z."/>
            <person name="Ye L."/>
            <person name="Chen S."/>
        </authorList>
    </citation>
    <scope>NUCLEOTIDE SEQUENCE [LARGE SCALE GENOMIC DNA]</scope>
    <source>
        <strain evidence="2 4">Vb0574</strain>
    </source>
</reference>
<name>A0A0L7Z8Q0_VIBPH</name>
<dbReference type="EMBL" id="CP114195">
    <property type="protein sequence ID" value="WAT92362.1"/>
    <property type="molecule type" value="Genomic_DNA"/>
</dbReference>
<feature type="signal peptide" evidence="1">
    <location>
        <begin position="1"/>
        <end position="24"/>
    </location>
</feature>
<evidence type="ECO:0000256" key="1">
    <source>
        <dbReference type="SAM" id="SignalP"/>
    </source>
</evidence>
<dbReference type="Proteomes" id="UP000555836">
    <property type="component" value="Unassembled WGS sequence"/>
</dbReference>
<evidence type="ECO:0000313" key="2">
    <source>
        <dbReference type="EMBL" id="NMU25474.1"/>
    </source>
</evidence>
<accession>A0A0L7Z8Q0</accession>
<keyword evidence="1" id="KW-0732">Signal</keyword>
<proteinExistence type="predicted"/>
<dbReference type="Gene3D" id="3.40.50.1980">
    <property type="entry name" value="Nitrogenase molybdenum iron protein domain"/>
    <property type="match status" value="1"/>
</dbReference>
<organism evidence="2 4">
    <name type="scientific">Vibrio parahaemolyticus</name>
    <dbReference type="NCBI Taxonomy" id="670"/>
    <lineage>
        <taxon>Bacteria</taxon>
        <taxon>Pseudomonadati</taxon>
        <taxon>Pseudomonadota</taxon>
        <taxon>Gammaproteobacteria</taxon>
        <taxon>Vibrionales</taxon>
        <taxon>Vibrionaceae</taxon>
        <taxon>Vibrio</taxon>
    </lineage>
</organism>
<dbReference type="EMBL" id="JABCLD010001111">
    <property type="protein sequence ID" value="NMU25474.1"/>
    <property type="molecule type" value="Genomic_DNA"/>
</dbReference>
<feature type="chain" id="PRO_5041523119" evidence="1">
    <location>
        <begin position="25"/>
        <end position="289"/>
    </location>
</feature>
<protein>
    <submittedName>
        <fullName evidence="2">ABC transporter substrate-binding protein</fullName>
    </submittedName>
</protein>
<gene>
    <name evidence="2" type="ORF">HKB21_07555</name>
    <name evidence="3" type="ORF">O1Q84_23700</name>
</gene>
<sequence>MKMKTLTLGLGLMAMSTLSSLAMAKDILTSTPVTYMLSEQLMKGTGVETTYLPPKRYGIERMANWFATKGANQVSEAGKSATVAITMRAIWDQDPTYVYARQGNIRLIEIDASQAISPRAQGVAALKLEDGATSKYVWLNPSNLIRMTAIVGDDLQKLYPQFQEQIQRNQQALMLSVRELINQQQAVIFEKEIDSIVLMSESLEDFASGNQLFVVKRQFKPELEWSEKDKLSLKAQFEQDKTLWLVTDKKPSKILTSLVSPDRILQIDNIDRWGSKGIKTEKPLARWKM</sequence>
<dbReference type="Proteomes" id="UP001156560">
    <property type="component" value="Chromosome 2"/>
</dbReference>
<evidence type="ECO:0000313" key="3">
    <source>
        <dbReference type="EMBL" id="WAT92362.1"/>
    </source>
</evidence>